<protein>
    <submittedName>
        <fullName evidence="1">Uncharacterized protein</fullName>
    </submittedName>
</protein>
<reference evidence="1" key="1">
    <citation type="submission" date="2021-02" db="EMBL/GenBank/DDBJ databases">
        <authorList>
            <person name="Nowell W R."/>
        </authorList>
    </citation>
    <scope>NUCLEOTIDE SEQUENCE</scope>
</reference>
<organism evidence="1 2">
    <name type="scientific">Rotaria magnacalcarata</name>
    <dbReference type="NCBI Taxonomy" id="392030"/>
    <lineage>
        <taxon>Eukaryota</taxon>
        <taxon>Metazoa</taxon>
        <taxon>Spiralia</taxon>
        <taxon>Gnathifera</taxon>
        <taxon>Rotifera</taxon>
        <taxon>Eurotatoria</taxon>
        <taxon>Bdelloidea</taxon>
        <taxon>Philodinida</taxon>
        <taxon>Philodinidae</taxon>
        <taxon>Rotaria</taxon>
    </lineage>
</organism>
<accession>A0A8S3ELK4</accession>
<sequence>PQTWSEQTREILQRDWNISIQTMNDFIKTLVLLAPVSTKSLLDLNNDRNIIRSVLHESRLMIMELQQIEDE</sequence>
<dbReference type="EMBL" id="CAJOBI010231192">
    <property type="protein sequence ID" value="CAF5064951.1"/>
    <property type="molecule type" value="Genomic_DNA"/>
</dbReference>
<evidence type="ECO:0000313" key="1">
    <source>
        <dbReference type="EMBL" id="CAF5064951.1"/>
    </source>
</evidence>
<proteinExistence type="predicted"/>
<name>A0A8S3ELK4_9BILA</name>
<evidence type="ECO:0000313" key="2">
    <source>
        <dbReference type="Proteomes" id="UP000676336"/>
    </source>
</evidence>
<feature type="non-terminal residue" evidence="1">
    <location>
        <position position="71"/>
    </location>
</feature>
<comment type="caution">
    <text evidence="1">The sequence shown here is derived from an EMBL/GenBank/DDBJ whole genome shotgun (WGS) entry which is preliminary data.</text>
</comment>
<feature type="non-terminal residue" evidence="1">
    <location>
        <position position="1"/>
    </location>
</feature>
<gene>
    <name evidence="1" type="ORF">SMN809_LOCUS59967</name>
</gene>
<dbReference type="Proteomes" id="UP000676336">
    <property type="component" value="Unassembled WGS sequence"/>
</dbReference>
<dbReference type="AlphaFoldDB" id="A0A8S3ELK4"/>